<protein>
    <recommendedName>
        <fullName evidence="3">Methyltransferase type 11 domain-containing protein</fullName>
    </recommendedName>
</protein>
<dbReference type="PANTHER" id="PTHR43861">
    <property type="entry name" value="TRANS-ACONITATE 2-METHYLTRANSFERASE-RELATED"/>
    <property type="match status" value="1"/>
</dbReference>
<dbReference type="InterPro" id="IPR029063">
    <property type="entry name" value="SAM-dependent_MTases_sf"/>
</dbReference>
<name>A0A0G0G5D8_9BACT</name>
<sequence>MKNKDYFIRKYLENRPMFLAIIRSQEAVLFQKHNYVIKGKVLDFGCGDGFFTEIVFGKGKIDVGLDLKNSRALRADENKTYKKVVYYDGKKIPFPDKYFSTVISNCVLEHIPNLKQSLSEIKRVLKPKGFFLTSVMTDRWEDYLFGKNIIGNKYLQIMRKRQEHYNLLSSKQWNSIFEKTGFKIIKTDDYMNKKQSQIMDLFHYLSLPSLISHKFTNKWVLFPKWYKYLFMDKYIDNLLLERKIKEGSAQFYLLKV</sequence>
<organism evidence="1 2">
    <name type="scientific">Candidatus Roizmanbacteria bacterium GW2011_GWC2_37_13</name>
    <dbReference type="NCBI Taxonomy" id="1618486"/>
    <lineage>
        <taxon>Bacteria</taxon>
        <taxon>Candidatus Roizmaniibacteriota</taxon>
    </lineage>
</organism>
<evidence type="ECO:0000313" key="2">
    <source>
        <dbReference type="Proteomes" id="UP000034917"/>
    </source>
</evidence>
<accession>A0A0G0G5D8</accession>
<dbReference type="Proteomes" id="UP000034917">
    <property type="component" value="Unassembled WGS sequence"/>
</dbReference>
<comment type="caution">
    <text evidence="1">The sequence shown here is derived from an EMBL/GenBank/DDBJ whole genome shotgun (WGS) entry which is preliminary data.</text>
</comment>
<gene>
    <name evidence="1" type="ORF">US40_C0010G0030</name>
</gene>
<proteinExistence type="predicted"/>
<evidence type="ECO:0000313" key="1">
    <source>
        <dbReference type="EMBL" id="KKQ25247.1"/>
    </source>
</evidence>
<dbReference type="CDD" id="cd02440">
    <property type="entry name" value="AdoMet_MTases"/>
    <property type="match status" value="1"/>
</dbReference>
<dbReference type="SUPFAM" id="SSF53335">
    <property type="entry name" value="S-adenosyl-L-methionine-dependent methyltransferases"/>
    <property type="match status" value="1"/>
</dbReference>
<evidence type="ECO:0008006" key="3">
    <source>
        <dbReference type="Google" id="ProtNLM"/>
    </source>
</evidence>
<reference evidence="1 2" key="1">
    <citation type="journal article" date="2015" name="Nature">
        <title>rRNA introns, odd ribosomes, and small enigmatic genomes across a large radiation of phyla.</title>
        <authorList>
            <person name="Brown C.T."/>
            <person name="Hug L.A."/>
            <person name="Thomas B.C."/>
            <person name="Sharon I."/>
            <person name="Castelle C.J."/>
            <person name="Singh A."/>
            <person name="Wilkins M.J."/>
            <person name="Williams K.H."/>
            <person name="Banfield J.F."/>
        </authorList>
    </citation>
    <scope>NUCLEOTIDE SEQUENCE [LARGE SCALE GENOMIC DNA]</scope>
</reference>
<dbReference type="AlphaFoldDB" id="A0A0G0G5D8"/>
<dbReference type="PANTHER" id="PTHR43861:SF1">
    <property type="entry name" value="TRANS-ACONITATE 2-METHYLTRANSFERASE"/>
    <property type="match status" value="1"/>
</dbReference>
<dbReference type="Gene3D" id="3.40.50.150">
    <property type="entry name" value="Vaccinia Virus protein VP39"/>
    <property type="match status" value="1"/>
</dbReference>
<dbReference type="Pfam" id="PF13489">
    <property type="entry name" value="Methyltransf_23"/>
    <property type="match status" value="1"/>
</dbReference>
<dbReference type="EMBL" id="LBSV01000010">
    <property type="protein sequence ID" value="KKQ25247.1"/>
    <property type="molecule type" value="Genomic_DNA"/>
</dbReference>